<protein>
    <submittedName>
        <fullName evidence="2">Uncharacterized protein</fullName>
    </submittedName>
</protein>
<gene>
    <name evidence="2" type="ORF">EV194_10447</name>
</gene>
<organism evidence="2 3">
    <name type="scientific">Natronoflexus pectinivorans</name>
    <dbReference type="NCBI Taxonomy" id="682526"/>
    <lineage>
        <taxon>Bacteria</taxon>
        <taxon>Pseudomonadati</taxon>
        <taxon>Bacteroidota</taxon>
        <taxon>Bacteroidia</taxon>
        <taxon>Marinilabiliales</taxon>
        <taxon>Marinilabiliaceae</taxon>
        <taxon>Natronoflexus</taxon>
    </lineage>
</organism>
<keyword evidence="3" id="KW-1185">Reference proteome</keyword>
<comment type="caution">
    <text evidence="2">The sequence shown here is derived from an EMBL/GenBank/DDBJ whole genome shotgun (WGS) entry which is preliminary data.</text>
</comment>
<name>A0A4R2GKI7_9BACT</name>
<dbReference type="EMBL" id="SLWK01000004">
    <property type="protein sequence ID" value="TCO08736.1"/>
    <property type="molecule type" value="Genomic_DNA"/>
</dbReference>
<sequence>MKGLNQILSYVTLAFFVPAIIGFALIHHYCTGCECQKNETTFIFLTLDSDSKDLCQSCDVTSADSCCSVEKNHENQHGCNDLDSEHEHKSDVNLKKLDEPTTFPSVKPLPNPVEIENMFMISALFLAENDIKIIYDSNYANGPPDFGVKTCNQLLTLNCVFRL</sequence>
<proteinExistence type="predicted"/>
<dbReference type="RefSeq" id="WP_132433329.1">
    <property type="nucleotide sequence ID" value="NZ_SLWK01000004.1"/>
</dbReference>
<keyword evidence="1" id="KW-1133">Transmembrane helix</keyword>
<reference evidence="2 3" key="1">
    <citation type="submission" date="2019-03" db="EMBL/GenBank/DDBJ databases">
        <title>Genomic Encyclopedia of Type Strains, Phase IV (KMG-IV): sequencing the most valuable type-strain genomes for metagenomic binning, comparative biology and taxonomic classification.</title>
        <authorList>
            <person name="Goeker M."/>
        </authorList>
    </citation>
    <scope>NUCLEOTIDE SEQUENCE [LARGE SCALE GENOMIC DNA]</scope>
    <source>
        <strain evidence="2 3">DSM 24179</strain>
    </source>
</reference>
<keyword evidence="1" id="KW-0812">Transmembrane</keyword>
<evidence type="ECO:0000313" key="3">
    <source>
        <dbReference type="Proteomes" id="UP000295221"/>
    </source>
</evidence>
<evidence type="ECO:0000256" key="1">
    <source>
        <dbReference type="SAM" id="Phobius"/>
    </source>
</evidence>
<accession>A0A4R2GKI7</accession>
<dbReference type="AlphaFoldDB" id="A0A4R2GKI7"/>
<keyword evidence="1" id="KW-0472">Membrane</keyword>
<evidence type="ECO:0000313" key="2">
    <source>
        <dbReference type="EMBL" id="TCO08736.1"/>
    </source>
</evidence>
<dbReference type="Proteomes" id="UP000295221">
    <property type="component" value="Unassembled WGS sequence"/>
</dbReference>
<dbReference type="OrthoDB" id="1122350at2"/>
<feature type="transmembrane region" description="Helical" evidence="1">
    <location>
        <begin position="7"/>
        <end position="29"/>
    </location>
</feature>